<dbReference type="Pfam" id="PF00170">
    <property type="entry name" value="bZIP_1"/>
    <property type="match status" value="1"/>
</dbReference>
<feature type="coiled-coil region" evidence="4">
    <location>
        <begin position="201"/>
        <end position="239"/>
    </location>
</feature>
<dbReference type="EMBL" id="BAABUK010000003">
    <property type="protein sequence ID" value="GAA5808495.1"/>
    <property type="molecule type" value="Genomic_DNA"/>
</dbReference>
<dbReference type="SUPFAM" id="SSF111430">
    <property type="entry name" value="YAP1 redox domain"/>
    <property type="match status" value="1"/>
</dbReference>
<comment type="subcellular location">
    <subcellularLocation>
        <location evidence="2">Cytoplasm</location>
    </subcellularLocation>
    <subcellularLocation>
        <location evidence="1">Nucleus</location>
    </subcellularLocation>
</comment>
<keyword evidence="3" id="KW-0539">Nucleus</keyword>
<dbReference type="InterPro" id="IPR050936">
    <property type="entry name" value="AP-1-like"/>
</dbReference>
<dbReference type="InterPro" id="IPR046347">
    <property type="entry name" value="bZIP_sf"/>
</dbReference>
<dbReference type="PROSITE" id="PS00036">
    <property type="entry name" value="BZIP_BASIC"/>
    <property type="match status" value="2"/>
</dbReference>
<feature type="compositionally biased region" description="Basic and acidic residues" evidence="5">
    <location>
        <begin position="97"/>
        <end position="106"/>
    </location>
</feature>
<feature type="region of interest" description="Disordered" evidence="5">
    <location>
        <begin position="150"/>
        <end position="201"/>
    </location>
</feature>
<sequence length="433" mass="48949">MSQQPRSTTLQHILAPAHSYRPIAPSLTPSLAPAPILPRPIVLETNKRKWSSTQDDSIDHLSHRRNSVSSQGSGSSTTLAADQRVRRKEQNRAAQRAFRERKERQQPRSTTLQHILAPAHSYRPIAPSLTPSLAPAPILPRPIVLETNKRKWSSTQDDSIDHLSHRRNSVSSQGSGSSTTLAADQRVRRKEQNRAAQRAFRERKERYVKELEDKIKEIEAAHRLEVASLKREIEELKLKNQSKGFDLSSSSTSPSITEEVSPVTEYTMTPRVSSSAVACIRDKDGVSFCERLKEEVCSNAYDQLLTEPLFDSHGFLNETVASHPVPIVTSTVSPTQKERTRFDIFNELEQSLNKNAAPLQEPANVDLISCAVVWNRMEKHPLFQKFNLDLLCNELKKKAKCSRTGPVFEEYEVQEVMNMMEDTVRNQDQANQS</sequence>
<dbReference type="Gene3D" id="1.10.238.100">
    <property type="entry name" value="YAP1 redox domain. Chain B"/>
    <property type="match status" value="1"/>
</dbReference>
<dbReference type="SMART" id="SM00338">
    <property type="entry name" value="BRLZ"/>
    <property type="match status" value="1"/>
</dbReference>
<dbReference type="PANTHER" id="PTHR40621:SF6">
    <property type="entry name" value="AP-1-LIKE TRANSCRIPTION FACTOR YAP1-RELATED"/>
    <property type="match status" value="1"/>
</dbReference>
<feature type="compositionally biased region" description="Low complexity" evidence="5">
    <location>
        <begin position="169"/>
        <end position="178"/>
    </location>
</feature>
<dbReference type="Proteomes" id="UP001473302">
    <property type="component" value="Unassembled WGS sequence"/>
</dbReference>
<keyword evidence="4" id="KW-0175">Coiled coil</keyword>
<evidence type="ECO:0000256" key="5">
    <source>
        <dbReference type="SAM" id="MobiDB-lite"/>
    </source>
</evidence>
<comment type="caution">
    <text evidence="7">The sequence shown here is derived from an EMBL/GenBank/DDBJ whole genome shotgun (WGS) entry which is preliminary data.</text>
</comment>
<evidence type="ECO:0000313" key="8">
    <source>
        <dbReference type="Proteomes" id="UP001473302"/>
    </source>
</evidence>
<proteinExistence type="predicted"/>
<dbReference type="Gene3D" id="1.20.5.170">
    <property type="match status" value="2"/>
</dbReference>
<evidence type="ECO:0000256" key="1">
    <source>
        <dbReference type="ARBA" id="ARBA00004123"/>
    </source>
</evidence>
<dbReference type="CDD" id="cd14688">
    <property type="entry name" value="bZIP_YAP"/>
    <property type="match status" value="2"/>
</dbReference>
<dbReference type="InterPro" id="IPR023167">
    <property type="entry name" value="Yap1_redox_dom_sf"/>
</dbReference>
<evidence type="ECO:0000259" key="6">
    <source>
        <dbReference type="PROSITE" id="PS50217"/>
    </source>
</evidence>
<gene>
    <name evidence="7" type="ORF">MFLAVUS_001886</name>
</gene>
<dbReference type="Pfam" id="PF08601">
    <property type="entry name" value="PAP1"/>
    <property type="match status" value="1"/>
</dbReference>
<feature type="compositionally biased region" description="Low complexity" evidence="5">
    <location>
        <begin position="248"/>
        <end position="262"/>
    </location>
</feature>
<name>A0ABP9YNQ1_9FUNG</name>
<evidence type="ECO:0000256" key="3">
    <source>
        <dbReference type="ARBA" id="ARBA00023242"/>
    </source>
</evidence>
<dbReference type="SUPFAM" id="SSF57959">
    <property type="entry name" value="Leucine zipper domain"/>
    <property type="match status" value="1"/>
</dbReference>
<organism evidence="7 8">
    <name type="scientific">Mucor flavus</name>
    <dbReference type="NCBI Taxonomy" id="439312"/>
    <lineage>
        <taxon>Eukaryota</taxon>
        <taxon>Fungi</taxon>
        <taxon>Fungi incertae sedis</taxon>
        <taxon>Mucoromycota</taxon>
        <taxon>Mucoromycotina</taxon>
        <taxon>Mucoromycetes</taxon>
        <taxon>Mucorales</taxon>
        <taxon>Mucorineae</taxon>
        <taxon>Mucoraceae</taxon>
        <taxon>Mucor</taxon>
    </lineage>
</organism>
<dbReference type="InterPro" id="IPR004827">
    <property type="entry name" value="bZIP"/>
</dbReference>
<feature type="region of interest" description="Disordered" evidence="5">
    <location>
        <begin position="243"/>
        <end position="262"/>
    </location>
</feature>
<dbReference type="PANTHER" id="PTHR40621">
    <property type="entry name" value="TRANSCRIPTION FACTOR KAPC-RELATED"/>
    <property type="match status" value="1"/>
</dbReference>
<dbReference type="PROSITE" id="PS50217">
    <property type="entry name" value="BZIP"/>
    <property type="match status" value="1"/>
</dbReference>
<protein>
    <recommendedName>
        <fullName evidence="6">BZIP domain-containing protein</fullName>
    </recommendedName>
</protein>
<accession>A0ABP9YNQ1</accession>
<dbReference type="InterPro" id="IPR013910">
    <property type="entry name" value="TF_PAP1"/>
</dbReference>
<keyword evidence="8" id="KW-1185">Reference proteome</keyword>
<feature type="compositionally biased region" description="Low complexity" evidence="5">
    <location>
        <begin position="67"/>
        <end position="76"/>
    </location>
</feature>
<reference evidence="7 8" key="1">
    <citation type="submission" date="2024-04" db="EMBL/GenBank/DDBJ databases">
        <title>genome sequences of Mucor flavus KT1a and Helicostylum pulchrum KT1b strains isolated from the surface of a dry-aged beef.</title>
        <authorList>
            <person name="Toyotome T."/>
            <person name="Hosono M."/>
            <person name="Torimaru M."/>
            <person name="Fukuda K."/>
            <person name="Mikami N."/>
        </authorList>
    </citation>
    <scope>NUCLEOTIDE SEQUENCE [LARGE SCALE GENOMIC DNA]</scope>
    <source>
        <strain evidence="7 8">KT1a</strain>
    </source>
</reference>
<feature type="region of interest" description="Disordered" evidence="5">
    <location>
        <begin position="48"/>
        <end position="119"/>
    </location>
</feature>
<evidence type="ECO:0000313" key="7">
    <source>
        <dbReference type="EMBL" id="GAA5808495.1"/>
    </source>
</evidence>
<feature type="domain" description="BZIP" evidence="6">
    <location>
        <begin position="183"/>
        <end position="220"/>
    </location>
</feature>
<evidence type="ECO:0000256" key="2">
    <source>
        <dbReference type="ARBA" id="ARBA00004496"/>
    </source>
</evidence>
<evidence type="ECO:0000256" key="4">
    <source>
        <dbReference type="SAM" id="Coils"/>
    </source>
</evidence>